<dbReference type="Pfam" id="PF22191">
    <property type="entry name" value="IBR_1"/>
    <property type="match status" value="1"/>
</dbReference>
<dbReference type="PROSITE" id="PS51873">
    <property type="entry name" value="TRIAD"/>
    <property type="match status" value="1"/>
</dbReference>
<proteinExistence type="predicted"/>
<evidence type="ECO:0000313" key="8">
    <source>
        <dbReference type="EMBL" id="KAG2452707.1"/>
    </source>
</evidence>
<keyword evidence="5" id="KW-0833">Ubl conjugation pathway</keyword>
<dbReference type="SUPFAM" id="SSF57850">
    <property type="entry name" value="RING/U-box"/>
    <property type="match status" value="1"/>
</dbReference>
<evidence type="ECO:0000256" key="3">
    <source>
        <dbReference type="ARBA" id="ARBA00022737"/>
    </source>
</evidence>
<evidence type="ECO:0000256" key="4">
    <source>
        <dbReference type="ARBA" id="ARBA00022771"/>
    </source>
</evidence>
<keyword evidence="9" id="KW-1185">Reference proteome</keyword>
<keyword evidence="6" id="KW-0862">Zinc</keyword>
<keyword evidence="2" id="KW-0479">Metal-binding</keyword>
<evidence type="ECO:0000256" key="1">
    <source>
        <dbReference type="ARBA" id="ARBA00022679"/>
    </source>
</evidence>
<gene>
    <name evidence="8" type="ORF">HYH02_002939</name>
</gene>
<organism evidence="8 9">
    <name type="scientific">Chlamydomonas schloesseri</name>
    <dbReference type="NCBI Taxonomy" id="2026947"/>
    <lineage>
        <taxon>Eukaryota</taxon>
        <taxon>Viridiplantae</taxon>
        <taxon>Chlorophyta</taxon>
        <taxon>core chlorophytes</taxon>
        <taxon>Chlorophyceae</taxon>
        <taxon>CS clade</taxon>
        <taxon>Chlamydomonadales</taxon>
        <taxon>Chlamydomonadaceae</taxon>
        <taxon>Chlamydomonas</taxon>
    </lineage>
</organism>
<dbReference type="GO" id="GO:0008270">
    <property type="term" value="F:zinc ion binding"/>
    <property type="evidence" value="ECO:0007669"/>
    <property type="project" value="UniProtKB-KW"/>
</dbReference>
<protein>
    <recommendedName>
        <fullName evidence="7">RING-type domain-containing protein</fullName>
    </recommendedName>
</protein>
<accession>A0A836BAJ2</accession>
<dbReference type="OrthoDB" id="1431934at2759"/>
<keyword evidence="3" id="KW-0677">Repeat</keyword>
<dbReference type="AlphaFoldDB" id="A0A836BAJ2"/>
<dbReference type="InterPro" id="IPR044066">
    <property type="entry name" value="TRIAD_supradom"/>
</dbReference>
<dbReference type="Gene3D" id="3.40.50.410">
    <property type="entry name" value="von Willebrand factor, type A domain"/>
    <property type="match status" value="1"/>
</dbReference>
<evidence type="ECO:0000313" key="9">
    <source>
        <dbReference type="Proteomes" id="UP000613740"/>
    </source>
</evidence>
<dbReference type="Proteomes" id="UP000613740">
    <property type="component" value="Unassembled WGS sequence"/>
</dbReference>
<evidence type="ECO:0000256" key="5">
    <source>
        <dbReference type="ARBA" id="ARBA00022786"/>
    </source>
</evidence>
<dbReference type="GO" id="GO:0016740">
    <property type="term" value="F:transferase activity"/>
    <property type="evidence" value="ECO:0007669"/>
    <property type="project" value="UniProtKB-KW"/>
</dbReference>
<keyword evidence="1" id="KW-0808">Transferase</keyword>
<comment type="caution">
    <text evidence="8">The sequence shown here is derived from an EMBL/GenBank/DDBJ whole genome shotgun (WGS) entry which is preliminary data.</text>
</comment>
<evidence type="ECO:0000259" key="7">
    <source>
        <dbReference type="PROSITE" id="PS51873"/>
    </source>
</evidence>
<dbReference type="InterPro" id="IPR036465">
    <property type="entry name" value="vWFA_dom_sf"/>
</dbReference>
<sequence length="986" mass="104347">MSLQLQALLPTLQQLLHVFRLTGEEMRLGVLAYLDWCDPWQTRYEDNPEKLQSFIESLVPNGGGDTPEAAKTAIWRLIEALKEPAAGNGVTNGDQGDGALSGTAGNSSRALVLWYTDAPPHTGDGSTKSNLESEQAFLKDKGAPFDWCELCALLAAAGAVVFPIVDPLPSYNSHCPAASFMGHMAAVTGGTPLSITQHSPAAYGNTSVTAVLSVLGYVTGDAQAFPDATGVAPQDDGEGNGSWTCFAAPKEESAVQAMHVKRVDVSIPALIQRAGPEDSLVAKFKASESYKATVYEVFHKLMTPTAITSITYNPVFAAMWRQCICANRKDPRFQPLVDAFSCVVGGLEGGDKERMEEFLANSYDRAAEIREMLSAVEQRQPALVLAGCASAGAAAADSAGAAAAAAAPPVTAKQVLELFRSCSPDSLRFVSSFLASLRVVEAGGDIPLALEDGDLFSVLLHLTCPGMLLAQRNAAVLAMVAVAGGAGPQQLRERAAAFLVSRRGKWIDAELPENFSYGFVRLALAAQAAVAASGAGDTLAPAELATMIRLRAAMAVKVNELTSLALQLPFTSKKTRRPDVKHTCRSCNMRRSFTLLLPDGQCGLCAAGEVGGGTDDDLSYWCECRACKVHYAVERPDLLKVLPKCHGCRKGVAVPSAPCACCGNRFAFPAASEEQQRPDGGFVCPPCAAGGSVAPPPETVEVSVREWLEAEPSPPRVEGFVINDLKRLWRCSAWDLAKPEAADVLVAVPAGAEKEEEQQAGGGGGGGTTVRLWRGKPITNLAAVLAALQEWLRSGKPELGCCGMCFGDVPKNRLMSVCGRRACGAVACGRCLDSWYGGPKPGANLLPAQLHCPFCIQRPAPKVAVRHNREACGLRGLGELEPGQHYAWCRVCYKAAVLAPRECMVEAPTVTQWACSDCAGLAGAPPAEAAKPCPGCGVHTQKDGGCNHITCSACAKHWCYECGAFSADEAGEVYEHMQEVHSGYYD</sequence>
<keyword evidence="4" id="KW-0863">Zinc-finger</keyword>
<dbReference type="Gene3D" id="1.20.120.1750">
    <property type="match status" value="1"/>
</dbReference>
<reference evidence="8" key="1">
    <citation type="journal article" date="2020" name="bioRxiv">
        <title>Comparative genomics of Chlamydomonas.</title>
        <authorList>
            <person name="Craig R.J."/>
            <person name="Hasan A.R."/>
            <person name="Ness R.W."/>
            <person name="Keightley P.D."/>
        </authorList>
    </citation>
    <scope>NUCLEOTIDE SEQUENCE</scope>
    <source>
        <strain evidence="8">CCAP 11/173</strain>
    </source>
</reference>
<evidence type="ECO:0000256" key="2">
    <source>
        <dbReference type="ARBA" id="ARBA00022723"/>
    </source>
</evidence>
<evidence type="ECO:0000256" key="6">
    <source>
        <dbReference type="ARBA" id="ARBA00022833"/>
    </source>
</evidence>
<name>A0A836BAJ2_9CHLO</name>
<feature type="domain" description="RING-type" evidence="7">
    <location>
        <begin position="798"/>
        <end position="986"/>
    </location>
</feature>
<dbReference type="EMBL" id="JAEHOD010000005">
    <property type="protein sequence ID" value="KAG2452707.1"/>
    <property type="molecule type" value="Genomic_DNA"/>
</dbReference>